<dbReference type="EMBL" id="ASPP01024711">
    <property type="protein sequence ID" value="ETO08761.1"/>
    <property type="molecule type" value="Genomic_DNA"/>
</dbReference>
<sequence length="778" mass="90310">MIMIMIMIIIIIQMIMRTEMMIIKGIGDNLLLCNHPLLIGLWMNTIGEWFDGTYAHWLKQRQLSSGNCIPNVKDNNNGIELNNAVVFDLNYDDTNHLSKPHQSSIFFCKPLRRWLYRHIFTSSRTSNTNANGNSNVTACQCLSGNTYVKSIREIVCFPDIKRMKRLGELVDCWRQGTVVEDIESPPTPITTSSSEDDLAQSSHSSGLVSDNPLLRMKCYTFVQECLQRPKSNEKDNRICISEEMLLDDIAMLWKWIIEEIIGRNSSTGSIPVDIDTTISDAKQDHINSNSNANVDIISNANVNDNVDNVDIIDMIGMTDPPKTNDNDNSNEQKNEIEHNTQINQRRRALKAEKVKMKREVLCNSSNGNNAGKISGNTQTKVEKCDKLTMERLANVLTNRLDRQIFAYLNQWKYRKQLTEIKKSNSRASAVEIIHPLDMHARSVLLHIYEIVFIFLHLQCQLVWYPSFITHFLHYQYRTHVATDGKNNETEDDTCSLLFKSIPSMLLKTTDEHQKEINKTKTAMDSFYQLKGGKEEENGILLKQWSALMHWRKQIEERFDQNDIMKHNIKLTMPYIWDIFDTKLYHWICNNHSLAKKTIDKILIQEIETFENFRTLTINGSLPLRKVLQENKNIRNCLKLKKAPSTSLSQIVIIWRLLCEHTDVQKFVEQRRWYANVPNFNTTLKKRRATKKVTEQLKTMGFGSNYIERALKIFQVSGCIVVSFFFFFAIKRQSKYRNQKTRGSVYDVATLTEIIHRLKEKDEVLCIHQNITKSKQMTK</sequence>
<feature type="transmembrane region" description="Helical" evidence="2">
    <location>
        <begin position="712"/>
        <end position="729"/>
    </location>
</feature>
<dbReference type="AlphaFoldDB" id="X6M553"/>
<protein>
    <submittedName>
        <fullName evidence="4">Uncharacterized protein</fullName>
    </submittedName>
</protein>
<gene>
    <name evidence="4" type="ORF">RFI_28624</name>
</gene>
<keyword evidence="3" id="KW-0732">Signal</keyword>
<evidence type="ECO:0000256" key="1">
    <source>
        <dbReference type="SAM" id="MobiDB-lite"/>
    </source>
</evidence>
<feature type="signal peptide" evidence="3">
    <location>
        <begin position="1"/>
        <end position="17"/>
    </location>
</feature>
<keyword evidence="2" id="KW-0812">Transmembrane</keyword>
<evidence type="ECO:0000256" key="2">
    <source>
        <dbReference type="SAM" id="Phobius"/>
    </source>
</evidence>
<feature type="chain" id="PRO_5004975395" evidence="3">
    <location>
        <begin position="18"/>
        <end position="778"/>
    </location>
</feature>
<accession>X6M553</accession>
<proteinExistence type="predicted"/>
<name>X6M553_RETFI</name>
<keyword evidence="5" id="KW-1185">Reference proteome</keyword>
<evidence type="ECO:0000313" key="5">
    <source>
        <dbReference type="Proteomes" id="UP000023152"/>
    </source>
</evidence>
<reference evidence="4 5" key="1">
    <citation type="journal article" date="2013" name="Curr. Biol.">
        <title>The Genome of the Foraminiferan Reticulomyxa filosa.</title>
        <authorList>
            <person name="Glockner G."/>
            <person name="Hulsmann N."/>
            <person name="Schleicher M."/>
            <person name="Noegel A.A."/>
            <person name="Eichinger L."/>
            <person name="Gallinger C."/>
            <person name="Pawlowski J."/>
            <person name="Sierra R."/>
            <person name="Euteneuer U."/>
            <person name="Pillet L."/>
            <person name="Moustafa A."/>
            <person name="Platzer M."/>
            <person name="Groth M."/>
            <person name="Szafranski K."/>
            <person name="Schliwa M."/>
        </authorList>
    </citation>
    <scope>NUCLEOTIDE SEQUENCE [LARGE SCALE GENOMIC DNA]</scope>
</reference>
<evidence type="ECO:0000256" key="3">
    <source>
        <dbReference type="SAM" id="SignalP"/>
    </source>
</evidence>
<dbReference type="Proteomes" id="UP000023152">
    <property type="component" value="Unassembled WGS sequence"/>
</dbReference>
<keyword evidence="2" id="KW-1133">Transmembrane helix</keyword>
<keyword evidence="2" id="KW-0472">Membrane</keyword>
<comment type="caution">
    <text evidence="4">The sequence shown here is derived from an EMBL/GenBank/DDBJ whole genome shotgun (WGS) entry which is preliminary data.</text>
</comment>
<feature type="region of interest" description="Disordered" evidence="1">
    <location>
        <begin position="183"/>
        <end position="206"/>
    </location>
</feature>
<evidence type="ECO:0000313" key="4">
    <source>
        <dbReference type="EMBL" id="ETO08761.1"/>
    </source>
</evidence>
<organism evidence="4 5">
    <name type="scientific">Reticulomyxa filosa</name>
    <dbReference type="NCBI Taxonomy" id="46433"/>
    <lineage>
        <taxon>Eukaryota</taxon>
        <taxon>Sar</taxon>
        <taxon>Rhizaria</taxon>
        <taxon>Retaria</taxon>
        <taxon>Foraminifera</taxon>
        <taxon>Monothalamids</taxon>
        <taxon>Reticulomyxidae</taxon>
        <taxon>Reticulomyxa</taxon>
    </lineage>
</organism>